<keyword evidence="4" id="KW-1185">Reference proteome</keyword>
<dbReference type="PROSITE" id="PS50806">
    <property type="entry name" value="KRAB_RELATED"/>
    <property type="match status" value="1"/>
</dbReference>
<dbReference type="PANTHER" id="PTHR14112:SF1">
    <property type="entry name" value="KRAB-RELATED DOMAIN-CONTAINING PROTEIN"/>
    <property type="match status" value="1"/>
</dbReference>
<protein>
    <recommendedName>
        <fullName evidence="2">KRAB-related domain-containing protein</fullName>
    </recommendedName>
</protein>
<feature type="domain" description="KRAB-related" evidence="2">
    <location>
        <begin position="20"/>
        <end position="84"/>
    </location>
</feature>
<reference evidence="3" key="2">
    <citation type="submission" date="2025-09" db="UniProtKB">
        <authorList>
            <consortium name="Ensembl"/>
        </authorList>
    </citation>
    <scope>IDENTIFICATION</scope>
</reference>
<evidence type="ECO:0000256" key="1">
    <source>
        <dbReference type="SAM" id="MobiDB-lite"/>
    </source>
</evidence>
<dbReference type="PANTHER" id="PTHR14112">
    <property type="entry name" value="SYNOVIAL SARCOMA, X MEMBER"/>
    <property type="match status" value="1"/>
</dbReference>
<dbReference type="Ensembl" id="ENSSDAT00000026048.1">
    <property type="protein sequence ID" value="ENSSDAP00000022790.1"/>
    <property type="gene ID" value="ENSSDAG00000020689.1"/>
</dbReference>
<organism evidence="3 4">
    <name type="scientific">Spermophilus dauricus</name>
    <name type="common">Daurian ground squirrel</name>
    <dbReference type="NCBI Taxonomy" id="99837"/>
    <lineage>
        <taxon>Eukaryota</taxon>
        <taxon>Metazoa</taxon>
        <taxon>Chordata</taxon>
        <taxon>Craniata</taxon>
        <taxon>Vertebrata</taxon>
        <taxon>Euteleostomi</taxon>
        <taxon>Mammalia</taxon>
        <taxon>Eutheria</taxon>
        <taxon>Euarchontoglires</taxon>
        <taxon>Glires</taxon>
        <taxon>Rodentia</taxon>
        <taxon>Sciuromorpha</taxon>
        <taxon>Sciuridae</taxon>
        <taxon>Xerinae</taxon>
        <taxon>Marmotini</taxon>
        <taxon>Spermophilus</taxon>
    </lineage>
</organism>
<evidence type="ECO:0000313" key="4">
    <source>
        <dbReference type="Proteomes" id="UP000694422"/>
    </source>
</evidence>
<reference evidence="3" key="1">
    <citation type="submission" date="2025-08" db="UniProtKB">
        <authorList>
            <consortium name="Ensembl"/>
        </authorList>
    </citation>
    <scope>IDENTIFICATION</scope>
</reference>
<evidence type="ECO:0000313" key="3">
    <source>
        <dbReference type="Ensembl" id="ENSSDAP00000022790.1"/>
    </source>
</evidence>
<feature type="compositionally biased region" description="Basic and acidic residues" evidence="1">
    <location>
        <begin position="122"/>
        <end position="131"/>
    </location>
</feature>
<feature type="compositionally biased region" description="Basic and acidic residues" evidence="1">
    <location>
        <begin position="10"/>
        <end position="20"/>
    </location>
</feature>
<dbReference type="InterPro" id="IPR001909">
    <property type="entry name" value="KRAB"/>
</dbReference>
<dbReference type="GO" id="GO:0006355">
    <property type="term" value="P:regulation of DNA-templated transcription"/>
    <property type="evidence" value="ECO:0007669"/>
    <property type="project" value="InterPro"/>
</dbReference>
<feature type="region of interest" description="Disordered" evidence="1">
    <location>
        <begin position="1"/>
        <end position="20"/>
    </location>
</feature>
<dbReference type="SMART" id="SM00349">
    <property type="entry name" value="KRAB"/>
    <property type="match status" value="1"/>
</dbReference>
<dbReference type="AlphaFoldDB" id="A0A8C9UV09"/>
<dbReference type="InterPro" id="IPR036051">
    <property type="entry name" value="KRAB_dom_sf"/>
</dbReference>
<dbReference type="InterPro" id="IPR003655">
    <property type="entry name" value="aKRAB"/>
</dbReference>
<feature type="compositionally biased region" description="Basic and acidic residues" evidence="1">
    <location>
        <begin position="157"/>
        <end position="167"/>
    </location>
</feature>
<dbReference type="GO" id="GO:0005634">
    <property type="term" value="C:nucleus"/>
    <property type="evidence" value="ECO:0007669"/>
    <property type="project" value="TreeGrafter"/>
</dbReference>
<feature type="region of interest" description="Disordered" evidence="1">
    <location>
        <begin position="78"/>
        <end position="99"/>
    </location>
</feature>
<proteinExistence type="predicted"/>
<dbReference type="SUPFAM" id="SSF109640">
    <property type="entry name" value="KRAB domain (Kruppel-associated box)"/>
    <property type="match status" value="1"/>
</dbReference>
<name>A0A8C9UV09_SPEDA</name>
<evidence type="ECO:0000259" key="2">
    <source>
        <dbReference type="PROSITE" id="PS50806"/>
    </source>
</evidence>
<dbReference type="Proteomes" id="UP000694422">
    <property type="component" value="Unplaced"/>
</dbReference>
<feature type="region of interest" description="Disordered" evidence="1">
    <location>
        <begin position="114"/>
        <end position="177"/>
    </location>
</feature>
<sequence>MNKDSSFSKSLREDTQKSEKKYKAFRDISKYFSKKEWAKLSHSEKITYVYLKRNYTTMTSLGLRATLPAFMSSKGQIIESQSDDSDECRNRGSQGKWTGRGCKESLPNCFSVQFPGKMPKKPATEENDPKGVPKAVGSEQAQRQLYPLGKASTSGKQSEKVSGEKKQFGNNPSDFPGSVQGHDLGVCLGPLTGLGPSCAWELTQCQLRY</sequence>
<accession>A0A8C9UV09</accession>